<feature type="domain" description="Alcohol dehydrogenase-like N-terminal" evidence="9">
    <location>
        <begin position="35"/>
        <end position="148"/>
    </location>
</feature>
<dbReference type="InterPro" id="IPR013149">
    <property type="entry name" value="ADH-like_C"/>
</dbReference>
<keyword evidence="6" id="KW-0520">NAD</keyword>
<name>A0A8H4PIC4_9HYPO</name>
<dbReference type="PANTHER" id="PTHR42813:SF3">
    <property type="entry name" value="GLUTATHIONE-INDEPENDENT FORMALDEHYDE DEHYDROGENASE"/>
    <property type="match status" value="1"/>
</dbReference>
<evidence type="ECO:0000259" key="9">
    <source>
        <dbReference type="Pfam" id="PF08240"/>
    </source>
</evidence>
<organism evidence="10 11">
    <name type="scientific">Fusarium albosuccineum</name>
    <dbReference type="NCBI Taxonomy" id="1237068"/>
    <lineage>
        <taxon>Eukaryota</taxon>
        <taxon>Fungi</taxon>
        <taxon>Dikarya</taxon>
        <taxon>Ascomycota</taxon>
        <taxon>Pezizomycotina</taxon>
        <taxon>Sordariomycetes</taxon>
        <taxon>Hypocreomycetidae</taxon>
        <taxon>Hypocreales</taxon>
        <taxon>Nectriaceae</taxon>
        <taxon>Fusarium</taxon>
        <taxon>Fusarium decemcellulare species complex</taxon>
    </lineage>
</organism>
<dbReference type="Gene3D" id="3.90.180.10">
    <property type="entry name" value="Medium-chain alcohol dehydrogenases, catalytic domain"/>
    <property type="match status" value="1"/>
</dbReference>
<evidence type="ECO:0000256" key="2">
    <source>
        <dbReference type="ARBA" id="ARBA00008072"/>
    </source>
</evidence>
<comment type="cofactor">
    <cofactor evidence="1 7">
        <name>Zn(2+)</name>
        <dbReference type="ChEBI" id="CHEBI:29105"/>
    </cofactor>
</comment>
<evidence type="ECO:0000256" key="1">
    <source>
        <dbReference type="ARBA" id="ARBA00001947"/>
    </source>
</evidence>
<dbReference type="EMBL" id="JAADYS010000205">
    <property type="protein sequence ID" value="KAF4471436.1"/>
    <property type="molecule type" value="Genomic_DNA"/>
</dbReference>
<dbReference type="GO" id="GO:0016491">
    <property type="term" value="F:oxidoreductase activity"/>
    <property type="evidence" value="ECO:0007669"/>
    <property type="project" value="UniProtKB-KW"/>
</dbReference>
<evidence type="ECO:0000313" key="10">
    <source>
        <dbReference type="EMBL" id="KAF4471436.1"/>
    </source>
</evidence>
<dbReference type="AlphaFoldDB" id="A0A8H4PIC4"/>
<dbReference type="PANTHER" id="PTHR42813">
    <property type="entry name" value="ZINC-TYPE ALCOHOL DEHYDROGENASE-LIKE"/>
    <property type="match status" value="1"/>
</dbReference>
<comment type="similarity">
    <text evidence="2 7">Belongs to the zinc-containing alcohol dehydrogenase family.</text>
</comment>
<evidence type="ECO:0000256" key="3">
    <source>
        <dbReference type="ARBA" id="ARBA00022723"/>
    </source>
</evidence>
<dbReference type="Gene3D" id="3.40.50.720">
    <property type="entry name" value="NAD(P)-binding Rossmann-like Domain"/>
    <property type="match status" value="1"/>
</dbReference>
<dbReference type="OrthoDB" id="3941538at2759"/>
<gene>
    <name evidence="10" type="ORF">FALBO_1641</name>
</gene>
<evidence type="ECO:0000313" key="11">
    <source>
        <dbReference type="Proteomes" id="UP000554235"/>
    </source>
</evidence>
<dbReference type="SUPFAM" id="SSF51735">
    <property type="entry name" value="NAD(P)-binding Rossmann-fold domains"/>
    <property type="match status" value="1"/>
</dbReference>
<sequence>MASSSKTGFMRAVQWEGQIGDMAVNIVPRPQIVEPEDALVRITTSAICGSDLHIYHGLLGVKEVHGVGHEAVGIVEEVGSAVDFFKRGDRVVVVGFAEDGNLLPKPGLLPLEQPMVGYGLGSDFGTQAGLQTEYVRVPWADSSLAKIPQGLDDKEWLPLADAFPTGWSALSWSGFEAGDTVAVFGAGGIGLMCAYSAIIRGASLVYVIDHVDSRLAKAASIGAMPINFTRGGKASDQILALRPGGVNRAVDCVGEVGLNDRLEPQQDYILREAVKITTTGGGVGVAGVYVAAFADEWRGNESESVEKLGLKKEISFPITEAWFKGIRIQGGLVDIKGNIKALAELVKNGRARPGFIFSNEYSLDDAPLAYRRFEQWEETKVTLKGVRKQGDGQALEVRNGANGVNGANGA</sequence>
<evidence type="ECO:0000256" key="5">
    <source>
        <dbReference type="ARBA" id="ARBA00023002"/>
    </source>
</evidence>
<comment type="caution">
    <text evidence="10">The sequence shown here is derived from an EMBL/GenBank/DDBJ whole genome shotgun (WGS) entry which is preliminary data.</text>
</comment>
<dbReference type="SUPFAM" id="SSF50129">
    <property type="entry name" value="GroES-like"/>
    <property type="match status" value="1"/>
</dbReference>
<evidence type="ECO:0000256" key="4">
    <source>
        <dbReference type="ARBA" id="ARBA00022833"/>
    </source>
</evidence>
<dbReference type="GO" id="GO:0008270">
    <property type="term" value="F:zinc ion binding"/>
    <property type="evidence" value="ECO:0007669"/>
    <property type="project" value="InterPro"/>
</dbReference>
<dbReference type="InterPro" id="IPR013154">
    <property type="entry name" value="ADH-like_N"/>
</dbReference>
<dbReference type="Proteomes" id="UP000554235">
    <property type="component" value="Unassembled WGS sequence"/>
</dbReference>
<evidence type="ECO:0000259" key="8">
    <source>
        <dbReference type="Pfam" id="PF00107"/>
    </source>
</evidence>
<accession>A0A8H4PIC4</accession>
<keyword evidence="4 7" id="KW-0862">Zinc</keyword>
<dbReference type="InterPro" id="IPR036291">
    <property type="entry name" value="NAD(P)-bd_dom_sf"/>
</dbReference>
<proteinExistence type="inferred from homology"/>
<dbReference type="PROSITE" id="PS00059">
    <property type="entry name" value="ADH_ZINC"/>
    <property type="match status" value="1"/>
</dbReference>
<keyword evidence="5" id="KW-0560">Oxidoreductase</keyword>
<dbReference type="Pfam" id="PF00107">
    <property type="entry name" value="ADH_zinc_N"/>
    <property type="match status" value="1"/>
</dbReference>
<feature type="domain" description="Alcohol dehydrogenase-like C-terminal" evidence="8">
    <location>
        <begin position="188"/>
        <end position="260"/>
    </location>
</feature>
<dbReference type="InterPro" id="IPR011032">
    <property type="entry name" value="GroES-like_sf"/>
</dbReference>
<evidence type="ECO:0000256" key="6">
    <source>
        <dbReference type="ARBA" id="ARBA00023027"/>
    </source>
</evidence>
<reference evidence="10 11" key="1">
    <citation type="submission" date="2020-01" db="EMBL/GenBank/DDBJ databases">
        <title>Identification and distribution of gene clusters putatively required for synthesis of sphingolipid metabolism inhibitors in phylogenetically diverse species of the filamentous fungus Fusarium.</title>
        <authorList>
            <person name="Kim H.-S."/>
            <person name="Busman M."/>
            <person name="Brown D.W."/>
            <person name="Divon H."/>
            <person name="Uhlig S."/>
            <person name="Proctor R.H."/>
        </authorList>
    </citation>
    <scope>NUCLEOTIDE SEQUENCE [LARGE SCALE GENOMIC DNA]</scope>
    <source>
        <strain evidence="10 11">NRRL 20459</strain>
    </source>
</reference>
<evidence type="ECO:0000256" key="7">
    <source>
        <dbReference type="RuleBase" id="RU361277"/>
    </source>
</evidence>
<keyword evidence="11" id="KW-1185">Reference proteome</keyword>
<dbReference type="InterPro" id="IPR002328">
    <property type="entry name" value="ADH_Zn_CS"/>
</dbReference>
<keyword evidence="3 7" id="KW-0479">Metal-binding</keyword>
<dbReference type="Pfam" id="PF08240">
    <property type="entry name" value="ADH_N"/>
    <property type="match status" value="1"/>
</dbReference>
<protein>
    <submittedName>
        <fullName evidence="10">Formaldehyde dehydrogenase</fullName>
    </submittedName>
</protein>